<protein>
    <recommendedName>
        <fullName evidence="3">ESX-1 secretion-associated protein</fullName>
    </recommendedName>
</protein>
<dbReference type="OrthoDB" id="3696880at2"/>
<proteinExistence type="predicted"/>
<sequence length="109" mass="11861">MAGNLRVIPSELNGFEGLLERNTGHFKKIGEWAESTASDTSGFTGLMVVLVPAVEAVTALYGETLQLAHSALRKVGEDLAETASEYEEIERKVVLSLQKIQSDLDEIKV</sequence>
<comment type="caution">
    <text evidence="1">The sequence shown here is derived from an EMBL/GenBank/DDBJ whole genome shotgun (WGS) entry which is preliminary data.</text>
</comment>
<dbReference type="EMBL" id="SMKS01000001">
    <property type="protein sequence ID" value="TDD10504.1"/>
    <property type="molecule type" value="Genomic_DNA"/>
</dbReference>
<evidence type="ECO:0000313" key="2">
    <source>
        <dbReference type="Proteomes" id="UP000295674"/>
    </source>
</evidence>
<dbReference type="AlphaFoldDB" id="A0A4R4W4M0"/>
<accession>A0A4R4W4M0</accession>
<reference evidence="1 2" key="1">
    <citation type="submission" date="2019-03" db="EMBL/GenBank/DDBJ databases">
        <title>Draft genome sequences of novel Actinobacteria.</title>
        <authorList>
            <person name="Sahin N."/>
            <person name="Ay H."/>
            <person name="Saygin H."/>
        </authorList>
    </citation>
    <scope>NUCLEOTIDE SEQUENCE [LARGE SCALE GENOMIC DNA]</scope>
    <source>
        <strain evidence="1 2">16K309</strain>
    </source>
</reference>
<evidence type="ECO:0000313" key="1">
    <source>
        <dbReference type="EMBL" id="TDD10504.1"/>
    </source>
</evidence>
<evidence type="ECO:0008006" key="3">
    <source>
        <dbReference type="Google" id="ProtNLM"/>
    </source>
</evidence>
<organism evidence="1 2">
    <name type="scientific">Saccharopolyspora terrae</name>
    <dbReference type="NCBI Taxonomy" id="2530384"/>
    <lineage>
        <taxon>Bacteria</taxon>
        <taxon>Bacillati</taxon>
        <taxon>Actinomycetota</taxon>
        <taxon>Actinomycetes</taxon>
        <taxon>Pseudonocardiales</taxon>
        <taxon>Pseudonocardiaceae</taxon>
        <taxon>Saccharopolyspora</taxon>
    </lineage>
</organism>
<gene>
    <name evidence="1" type="ORF">E1181_00225</name>
</gene>
<keyword evidence="2" id="KW-1185">Reference proteome</keyword>
<name>A0A4R4W4M0_9PSEU</name>
<dbReference type="RefSeq" id="WP_132671807.1">
    <property type="nucleotide sequence ID" value="NZ_SMKS01000001.1"/>
</dbReference>
<dbReference type="Proteomes" id="UP000295674">
    <property type="component" value="Unassembled WGS sequence"/>
</dbReference>